<evidence type="ECO:0000313" key="8">
    <source>
        <dbReference type="Proteomes" id="UP001549363"/>
    </source>
</evidence>
<comment type="subcellular location">
    <subcellularLocation>
        <location evidence="1">Cell membrane</location>
        <topology evidence="1">Multi-pass membrane protein</topology>
    </subcellularLocation>
</comment>
<dbReference type="InterPro" id="IPR019108">
    <property type="entry name" value="Caa3_assmbl_CtaG-rel"/>
</dbReference>
<gene>
    <name evidence="7" type="ORF">ABIA69_004584</name>
</gene>
<evidence type="ECO:0000313" key="7">
    <source>
        <dbReference type="EMBL" id="MET4563387.1"/>
    </source>
</evidence>
<evidence type="ECO:0000256" key="4">
    <source>
        <dbReference type="ARBA" id="ARBA00022989"/>
    </source>
</evidence>
<evidence type="ECO:0000256" key="3">
    <source>
        <dbReference type="ARBA" id="ARBA00022692"/>
    </source>
</evidence>
<evidence type="ECO:0000256" key="1">
    <source>
        <dbReference type="ARBA" id="ARBA00004651"/>
    </source>
</evidence>
<evidence type="ECO:0000256" key="5">
    <source>
        <dbReference type="ARBA" id="ARBA00023136"/>
    </source>
</evidence>
<dbReference type="Proteomes" id="UP001549363">
    <property type="component" value="Unassembled WGS sequence"/>
</dbReference>
<feature type="transmembrane region" description="Helical" evidence="6">
    <location>
        <begin position="156"/>
        <end position="180"/>
    </location>
</feature>
<keyword evidence="5 6" id="KW-0472">Membrane</keyword>
<comment type="caution">
    <text evidence="7">The sequence shown here is derived from an EMBL/GenBank/DDBJ whole genome shotgun (WGS) entry which is preliminary data.</text>
</comment>
<feature type="transmembrane region" description="Helical" evidence="6">
    <location>
        <begin position="124"/>
        <end position="144"/>
    </location>
</feature>
<keyword evidence="4 6" id="KW-1133">Transmembrane helix</keyword>
<sequence>MHVHDNHTQSISIIAQLILAVPFIISLFIYIFAVFLSNRHKKQWPLYRSFLWIVGHLCAIATLIGPFAERTHISFSAHMIGHLLLGMLAPLLMALAAPMTLLLRSIPVKMARSLSLLLRRKPFNVLRDPIFASILNVGGLWLLYTTPLFTMMHESTFLFIFIHIHIFLAGYLFTIAFIYIDPTPHQSSYIYRSIILLLALAAHSILSKRIYAYPPSNVSIEQAELGAMIMYYGGDAIEIGFVFLLFYQWFKSSRKSIHPKVVAPR</sequence>
<organism evidence="7 8">
    <name type="scientific">Lysinibacillus parviboronicapiens</name>
    <dbReference type="NCBI Taxonomy" id="436516"/>
    <lineage>
        <taxon>Bacteria</taxon>
        <taxon>Bacillati</taxon>
        <taxon>Bacillota</taxon>
        <taxon>Bacilli</taxon>
        <taxon>Bacillales</taxon>
        <taxon>Bacillaceae</taxon>
        <taxon>Lysinibacillus</taxon>
    </lineage>
</organism>
<feature type="transmembrane region" description="Helical" evidence="6">
    <location>
        <begin position="189"/>
        <end position="206"/>
    </location>
</feature>
<feature type="transmembrane region" description="Helical" evidence="6">
    <location>
        <begin position="49"/>
        <end position="68"/>
    </location>
</feature>
<reference evidence="7 8" key="1">
    <citation type="submission" date="2024-06" db="EMBL/GenBank/DDBJ databases">
        <title>Sorghum-associated microbial communities from plants grown in Nebraska, USA.</title>
        <authorList>
            <person name="Schachtman D."/>
        </authorList>
    </citation>
    <scope>NUCLEOTIDE SEQUENCE [LARGE SCALE GENOMIC DNA]</scope>
    <source>
        <strain evidence="7 8">736</strain>
    </source>
</reference>
<feature type="transmembrane region" description="Helical" evidence="6">
    <location>
        <begin position="226"/>
        <end position="250"/>
    </location>
</feature>
<accession>A0ABV2PR15</accession>
<protein>
    <submittedName>
        <fullName evidence="7">Membrane protein</fullName>
    </submittedName>
</protein>
<evidence type="ECO:0000256" key="6">
    <source>
        <dbReference type="SAM" id="Phobius"/>
    </source>
</evidence>
<dbReference type="EMBL" id="JBEPSB010000039">
    <property type="protein sequence ID" value="MET4563387.1"/>
    <property type="molecule type" value="Genomic_DNA"/>
</dbReference>
<keyword evidence="8" id="KW-1185">Reference proteome</keyword>
<keyword evidence="3 6" id="KW-0812">Transmembrane</keyword>
<dbReference type="RefSeq" id="WP_107924045.1">
    <property type="nucleotide sequence ID" value="NZ_JBEPSB010000039.1"/>
</dbReference>
<feature type="transmembrane region" description="Helical" evidence="6">
    <location>
        <begin position="80"/>
        <end position="103"/>
    </location>
</feature>
<evidence type="ECO:0000256" key="2">
    <source>
        <dbReference type="ARBA" id="ARBA00022475"/>
    </source>
</evidence>
<feature type="transmembrane region" description="Helical" evidence="6">
    <location>
        <begin position="13"/>
        <end position="37"/>
    </location>
</feature>
<dbReference type="Pfam" id="PF09678">
    <property type="entry name" value="Caa3_CtaG"/>
    <property type="match status" value="1"/>
</dbReference>
<name>A0ABV2PR15_9BACI</name>
<proteinExistence type="predicted"/>
<keyword evidence="2" id="KW-1003">Cell membrane</keyword>